<dbReference type="Gene3D" id="3.90.120.10">
    <property type="entry name" value="DNA Methylase, subunit A, domain 2"/>
    <property type="match status" value="1"/>
</dbReference>
<dbReference type="EC" id="2.1.1.37" evidence="1"/>
<feature type="region of interest" description="Disordered" evidence="8">
    <location>
        <begin position="274"/>
        <end position="293"/>
    </location>
</feature>
<evidence type="ECO:0000256" key="1">
    <source>
        <dbReference type="ARBA" id="ARBA00011975"/>
    </source>
</evidence>
<keyword evidence="5" id="KW-0680">Restriction system</keyword>
<reference evidence="9 10" key="1">
    <citation type="journal article" date="2016" name="Nat. Commun.">
        <title>Thousands of microbial genomes shed light on interconnected biogeochemical processes in an aquifer system.</title>
        <authorList>
            <person name="Anantharaman K."/>
            <person name="Brown C.T."/>
            <person name="Hug L.A."/>
            <person name="Sharon I."/>
            <person name="Castelle C.J."/>
            <person name="Probst A.J."/>
            <person name="Thomas B.C."/>
            <person name="Singh A."/>
            <person name="Wilkins M.J."/>
            <person name="Karaoz U."/>
            <person name="Brodie E.L."/>
            <person name="Williams K.H."/>
            <person name="Hubbard S.S."/>
            <person name="Banfield J.F."/>
        </authorList>
    </citation>
    <scope>NUCLEOTIDE SEQUENCE [LARGE SCALE GENOMIC DNA]</scope>
</reference>
<dbReference type="EMBL" id="MFBN01000018">
    <property type="protein sequence ID" value="OGD95522.1"/>
    <property type="molecule type" value="Genomic_DNA"/>
</dbReference>
<dbReference type="Proteomes" id="UP000178336">
    <property type="component" value="Unassembled WGS sequence"/>
</dbReference>
<dbReference type="PANTHER" id="PTHR10629">
    <property type="entry name" value="CYTOSINE-SPECIFIC METHYLTRANSFERASE"/>
    <property type="match status" value="1"/>
</dbReference>
<dbReference type="AlphaFoldDB" id="A0A1F5GUF7"/>
<dbReference type="GO" id="GO:0003677">
    <property type="term" value="F:DNA binding"/>
    <property type="evidence" value="ECO:0007669"/>
    <property type="project" value="TreeGrafter"/>
</dbReference>
<comment type="similarity">
    <text evidence="6 7">Belongs to the class I-like SAM-binding methyltransferase superfamily. C5-methyltransferase family.</text>
</comment>
<dbReference type="InterPro" id="IPR001525">
    <property type="entry name" value="C5_MeTfrase"/>
</dbReference>
<feature type="active site" evidence="6">
    <location>
        <position position="83"/>
    </location>
</feature>
<dbReference type="GO" id="GO:0003886">
    <property type="term" value="F:DNA (cytosine-5-)-methyltransferase activity"/>
    <property type="evidence" value="ECO:0007669"/>
    <property type="project" value="UniProtKB-EC"/>
</dbReference>
<evidence type="ECO:0000256" key="5">
    <source>
        <dbReference type="ARBA" id="ARBA00022747"/>
    </source>
</evidence>
<dbReference type="PROSITE" id="PS51679">
    <property type="entry name" value="SAM_MT_C5"/>
    <property type="match status" value="1"/>
</dbReference>
<evidence type="ECO:0000256" key="7">
    <source>
        <dbReference type="RuleBase" id="RU000416"/>
    </source>
</evidence>
<evidence type="ECO:0000256" key="8">
    <source>
        <dbReference type="SAM" id="MobiDB-lite"/>
    </source>
</evidence>
<dbReference type="NCBIfam" id="TIGR00675">
    <property type="entry name" value="dcm"/>
    <property type="match status" value="1"/>
</dbReference>
<sequence length="355" mass="40101">MKNAKPKVVELFSGCGGTSTGFEMAGFEVILGADIHKPSIDTFHYNHKSSTTILGDLTNITEKDLLKALPVKMIDVMIAGVPCQGFSLNNRKRHAKDRRNFLFKEYLRFVNFFQPPIAILENVSGMRSTADGAFVEDIENEFRKAGYETIEHRMLNSADYGVPQIRMRLVFIATKKGIKFEWPNKIYSEKGKKHYLTVRDAISDLPTLHSGESSSEYDKLPQNKYQKLMRNMTNKLENHKAPSHPESTIKKIGSTKQGEPMYPKFKQRIRLSWSKPSPTQVSGGIRPQFQFGHPNQARGLTVRERCRIQSFPDDFVVFGGTVQGRVQTGNAVPPLLAKAIAEEVKKAFKKSKYNG</sequence>
<dbReference type="SUPFAM" id="SSF53335">
    <property type="entry name" value="S-adenosyl-L-methionine-dependent methyltransferases"/>
    <property type="match status" value="1"/>
</dbReference>
<dbReference type="STRING" id="1797724.A3A48_03670"/>
<feature type="region of interest" description="Disordered" evidence="8">
    <location>
        <begin position="237"/>
        <end position="260"/>
    </location>
</feature>
<comment type="caution">
    <text evidence="9">The sequence shown here is derived from an EMBL/GenBank/DDBJ whole genome shotgun (WGS) entry which is preliminary data.</text>
</comment>
<dbReference type="PRINTS" id="PR00105">
    <property type="entry name" value="C5METTRFRASE"/>
</dbReference>
<dbReference type="GO" id="GO:0044027">
    <property type="term" value="P:negative regulation of gene expression via chromosomal CpG island methylation"/>
    <property type="evidence" value="ECO:0007669"/>
    <property type="project" value="TreeGrafter"/>
</dbReference>
<protein>
    <recommendedName>
        <fullName evidence="1">DNA (cytosine-5-)-methyltransferase</fullName>
        <ecNumber evidence="1">2.1.1.37</ecNumber>
    </recommendedName>
</protein>
<dbReference type="Gene3D" id="3.40.50.150">
    <property type="entry name" value="Vaccinia Virus protein VP39"/>
    <property type="match status" value="1"/>
</dbReference>
<organism evidence="9 10">
    <name type="scientific">Candidatus Curtissbacteria bacterium RIFCSPLOWO2_01_FULL_37_9</name>
    <dbReference type="NCBI Taxonomy" id="1797724"/>
    <lineage>
        <taxon>Bacteria</taxon>
        <taxon>Candidatus Curtissiibacteriota</taxon>
    </lineage>
</organism>
<evidence type="ECO:0000256" key="4">
    <source>
        <dbReference type="ARBA" id="ARBA00022691"/>
    </source>
</evidence>
<evidence type="ECO:0000256" key="6">
    <source>
        <dbReference type="PROSITE-ProRule" id="PRU01016"/>
    </source>
</evidence>
<proteinExistence type="inferred from homology"/>
<accession>A0A1F5GUF7</accession>
<dbReference type="PANTHER" id="PTHR10629:SF52">
    <property type="entry name" value="DNA (CYTOSINE-5)-METHYLTRANSFERASE 1"/>
    <property type="match status" value="1"/>
</dbReference>
<name>A0A1F5GUF7_9BACT</name>
<evidence type="ECO:0000313" key="9">
    <source>
        <dbReference type="EMBL" id="OGD95522.1"/>
    </source>
</evidence>
<keyword evidence="3 6" id="KW-0808">Transferase</keyword>
<keyword evidence="2 6" id="KW-0489">Methyltransferase</keyword>
<dbReference type="InterPro" id="IPR050390">
    <property type="entry name" value="C5-Methyltransferase"/>
</dbReference>
<dbReference type="GO" id="GO:0032259">
    <property type="term" value="P:methylation"/>
    <property type="evidence" value="ECO:0007669"/>
    <property type="project" value="UniProtKB-KW"/>
</dbReference>
<evidence type="ECO:0000256" key="2">
    <source>
        <dbReference type="ARBA" id="ARBA00022603"/>
    </source>
</evidence>
<gene>
    <name evidence="9" type="ORF">A3A48_03670</name>
</gene>
<dbReference type="Pfam" id="PF00145">
    <property type="entry name" value="DNA_methylase"/>
    <property type="match status" value="1"/>
</dbReference>
<dbReference type="InterPro" id="IPR029063">
    <property type="entry name" value="SAM-dependent_MTases_sf"/>
</dbReference>
<evidence type="ECO:0000256" key="3">
    <source>
        <dbReference type="ARBA" id="ARBA00022679"/>
    </source>
</evidence>
<keyword evidence="4 6" id="KW-0949">S-adenosyl-L-methionine</keyword>
<dbReference type="GO" id="GO:0009307">
    <property type="term" value="P:DNA restriction-modification system"/>
    <property type="evidence" value="ECO:0007669"/>
    <property type="project" value="UniProtKB-KW"/>
</dbReference>
<evidence type="ECO:0000313" key="10">
    <source>
        <dbReference type="Proteomes" id="UP000178336"/>
    </source>
</evidence>